<keyword evidence="5 12" id="KW-0240">DNA-directed RNA polymerase</keyword>
<dbReference type="Gene3D" id="1.10.150.20">
    <property type="entry name" value="5' to 3' exonuclease, C-terminal subdomain"/>
    <property type="match status" value="1"/>
</dbReference>
<dbReference type="PROSITE" id="PS00900">
    <property type="entry name" value="RNA_POL_PHAGE_1"/>
    <property type="match status" value="1"/>
</dbReference>
<feature type="compositionally biased region" description="Basic and acidic residues" evidence="13">
    <location>
        <begin position="1332"/>
        <end position="1342"/>
    </location>
</feature>
<evidence type="ECO:0000313" key="15">
    <source>
        <dbReference type="EMBL" id="KAK4177108.1"/>
    </source>
</evidence>
<feature type="region of interest" description="Disordered" evidence="13">
    <location>
        <begin position="1326"/>
        <end position="1354"/>
    </location>
</feature>
<sequence>MLVRSGATRHTLPVRTLLTSSSLRYPSRCLPLLTSASRPFTEAQRFLNTAPESRPGTKKTYRALVGFERNLATAVNEPYMDDVPFEGITPLYQLRPIDVANTIQIPDEKPPPTRGRVNQQGIPGDHAELLSMYDACLKVGRLDRALMVARRIADLGGLSPPEMLQIYHAYLRARIARIEMGGEEMGDQDMTTAEEVFQLFEIRILPRLPVRSETIGYMLKLSLLSAKGSKLKYRVNRYMSLLPQNTTIDLGDILSAEDLARIAQISPSYTYTMSQMMSTENETAPKVDDSAAQVLDEAELAPAPKSPVPPEVLATNQKGLGLTSLKKTISLFSQIPEGRDIASLSLSERREIQSRLERDTVEAAVDRWREESQSMSEMGLSVSSPGLKSRLYEWHTDLQRRIAQETKLAIEAERREKKTSDDIVRCQLTPYLLQSSPDRLAAVTILSLLSLVSAFGVDKGVPLARIVHHLASSAEEDIRVFKVTQSIPKDAIRSQKAREARAKTLLKVAKAREYYANSEGSEKTARVVDPDTEIASDLPLPILEPRWPVTVKTKFGALLLGAFLDTAKVNVVKEHPETKELVSQLQPAFSHTSQLKRGKKIGVVVPNRALVEIMKKEPRGEVLARHLPMVVPPEPWTKWEKGGFLEYPTAIVRAKAQEKDQQIYTEAAIERGDMEQMMRGLDVLGETAWRINRNVFNVMLEAWNSGEELANIPAVNPDLPMPPEPESADDPLARRAWLKAVKVVENEKGGLHSQRCFMNFQLEIARAFRDQTFYFPHNLDFRGRAYPIPTYLNHMGADHMRGLLVFAKGKPLGTNGLRWLKIHLANVYGFDKASLAEREEFANQNYQNVLDSVRNPLDGSRWWLEAEDPWQCLATCFELAAALEHPDPAQYVSHLPVHQDGTCNGLQHYAALGGDTWGAEQVNLIPGERPADVYSAVADIVTERINYDADVLKLEVAVALQGKIVRKVVKQTVMTNVYGVTRTGAKKQILKQLDALYPTLQADTGIEPGVLAAYCTSKVFDALSSMFKGAHDIQMWLGEIGGRVCQALSSEQLRRIALEEADEVEAEAARNTPVSEVKRTRRSPAQIAAEGPKRLSRSLKATKSRSSLDALKEKFLSTIVWTTPLRMPVVQPYRSSVNRVVATCLQNLTLMDAARSDPVNRRKQLQAFPPNFIHSLDASHMMLSALESHDGGLTFAAVHDSFWTHAADVDVMSTIIRDSFIRIHEEDVIGRLKREFEARFRDSLYLATVIKNSPAGKAIENWRRSHYKTSGMTARRELLLERERLRLLKSEHLSERIKGEGMITPASILEKLGSPDAMIGAAEAVEAEAEEKDATAAKKASEADADGEVEAVEDAGEALEAEGAILEEQQAEESEEFTSMKWDKSIFKARKDKPLPPIQTTQTKTTVWLPLTFPDIPAKGDFNIQMLRDSKYFFS</sequence>
<dbReference type="Gene3D" id="1.10.287.260">
    <property type="match status" value="1"/>
</dbReference>
<dbReference type="Pfam" id="PF00940">
    <property type="entry name" value="RNA_pol"/>
    <property type="match status" value="1"/>
</dbReference>
<evidence type="ECO:0000256" key="5">
    <source>
        <dbReference type="ARBA" id="ARBA00022478"/>
    </source>
</evidence>
<accession>A0AAN6W842</accession>
<comment type="caution">
    <text evidence="15">The sequence shown here is derived from an EMBL/GenBank/DDBJ whole genome shotgun (WGS) entry which is preliminary data.</text>
</comment>
<dbReference type="EC" id="2.7.7.6" evidence="4 12"/>
<dbReference type="Gene3D" id="1.10.1320.10">
    <property type="entry name" value="DNA-directed RNA polymerase, N-terminal domain"/>
    <property type="match status" value="1"/>
</dbReference>
<evidence type="ECO:0000256" key="7">
    <source>
        <dbReference type="ARBA" id="ARBA00022695"/>
    </source>
</evidence>
<dbReference type="InterPro" id="IPR043502">
    <property type="entry name" value="DNA/RNA_pol_sf"/>
</dbReference>
<evidence type="ECO:0000256" key="13">
    <source>
        <dbReference type="SAM" id="MobiDB-lite"/>
    </source>
</evidence>
<dbReference type="GO" id="GO:0001018">
    <property type="term" value="F:mitochondrial promoter sequence-specific DNA binding"/>
    <property type="evidence" value="ECO:0007669"/>
    <property type="project" value="TreeGrafter"/>
</dbReference>
<comment type="subcellular location">
    <subcellularLocation>
        <location evidence="2">Mitochondrion</location>
    </subcellularLocation>
</comment>
<comment type="similarity">
    <text evidence="3 12">Belongs to the phage and mitochondrial RNA polymerase family.</text>
</comment>
<reference evidence="15" key="1">
    <citation type="journal article" date="2023" name="Mol. Phylogenet. Evol.">
        <title>Genome-scale phylogeny and comparative genomics of the fungal order Sordariales.</title>
        <authorList>
            <person name="Hensen N."/>
            <person name="Bonometti L."/>
            <person name="Westerberg I."/>
            <person name="Brannstrom I.O."/>
            <person name="Guillou S."/>
            <person name="Cros-Aarteil S."/>
            <person name="Calhoun S."/>
            <person name="Haridas S."/>
            <person name="Kuo A."/>
            <person name="Mondo S."/>
            <person name="Pangilinan J."/>
            <person name="Riley R."/>
            <person name="LaButti K."/>
            <person name="Andreopoulos B."/>
            <person name="Lipzen A."/>
            <person name="Chen C."/>
            <person name="Yan M."/>
            <person name="Daum C."/>
            <person name="Ng V."/>
            <person name="Clum A."/>
            <person name="Steindorff A."/>
            <person name="Ohm R.A."/>
            <person name="Martin F."/>
            <person name="Silar P."/>
            <person name="Natvig D.O."/>
            <person name="Lalanne C."/>
            <person name="Gautier V."/>
            <person name="Ament-Velasquez S.L."/>
            <person name="Kruys A."/>
            <person name="Hutchinson M.I."/>
            <person name="Powell A.J."/>
            <person name="Barry K."/>
            <person name="Miller A.N."/>
            <person name="Grigoriev I.V."/>
            <person name="Debuchy R."/>
            <person name="Gladieux P."/>
            <person name="Hiltunen Thoren M."/>
            <person name="Johannesson H."/>
        </authorList>
    </citation>
    <scope>NUCLEOTIDE SEQUENCE</scope>
    <source>
        <strain evidence="15">CBS 892.96</strain>
    </source>
</reference>
<protein>
    <recommendedName>
        <fullName evidence="4 12">DNA-directed RNA polymerase</fullName>
        <ecNumber evidence="4 12">2.7.7.6</ecNumber>
    </recommendedName>
</protein>
<evidence type="ECO:0000256" key="4">
    <source>
        <dbReference type="ARBA" id="ARBA00012418"/>
    </source>
</evidence>
<dbReference type="InterPro" id="IPR029262">
    <property type="entry name" value="RPOL_N"/>
</dbReference>
<evidence type="ECO:0000256" key="8">
    <source>
        <dbReference type="ARBA" id="ARBA00022946"/>
    </source>
</evidence>
<gene>
    <name evidence="15" type="ORF">QBC36DRAFT_327796</name>
</gene>
<dbReference type="SUPFAM" id="SSF56672">
    <property type="entry name" value="DNA/RNA polymerases"/>
    <property type="match status" value="1"/>
</dbReference>
<evidence type="ECO:0000256" key="10">
    <source>
        <dbReference type="ARBA" id="ARBA00023163"/>
    </source>
</evidence>
<evidence type="ECO:0000256" key="3">
    <source>
        <dbReference type="ARBA" id="ARBA00009493"/>
    </source>
</evidence>
<feature type="domain" description="DNA-directed RNA polymerase N-terminal" evidence="14">
    <location>
        <begin position="351"/>
        <end position="686"/>
    </location>
</feature>
<dbReference type="FunFam" id="1.10.287.280:FF:000001">
    <property type="entry name" value="DNA-directed RNA polymerase"/>
    <property type="match status" value="1"/>
</dbReference>
<dbReference type="GO" id="GO:0034245">
    <property type="term" value="C:mitochondrial DNA-directed RNA polymerase complex"/>
    <property type="evidence" value="ECO:0007669"/>
    <property type="project" value="TreeGrafter"/>
</dbReference>
<name>A0AAN6W842_9PEZI</name>
<dbReference type="GO" id="GO:0006390">
    <property type="term" value="P:mitochondrial transcription"/>
    <property type="evidence" value="ECO:0007669"/>
    <property type="project" value="TreeGrafter"/>
</dbReference>
<dbReference type="InterPro" id="IPR002092">
    <property type="entry name" value="DNA-dir_Rpol_phage-type"/>
</dbReference>
<dbReference type="EMBL" id="MU866175">
    <property type="protein sequence ID" value="KAK4177108.1"/>
    <property type="molecule type" value="Genomic_DNA"/>
</dbReference>
<dbReference type="InterPro" id="IPR046950">
    <property type="entry name" value="DNA-dir_Rpol_C_phage-type"/>
</dbReference>
<keyword evidence="9" id="KW-0496">Mitochondrion</keyword>
<dbReference type="PANTHER" id="PTHR10102">
    <property type="entry name" value="DNA-DIRECTED RNA POLYMERASE, MITOCHONDRIAL"/>
    <property type="match status" value="1"/>
</dbReference>
<keyword evidence="6 12" id="KW-0808">Transferase</keyword>
<proteinExistence type="inferred from homology"/>
<dbReference type="PANTHER" id="PTHR10102:SF0">
    <property type="entry name" value="DNA-DIRECTED RNA POLYMERASE, MITOCHONDRIAL"/>
    <property type="match status" value="1"/>
</dbReference>
<evidence type="ECO:0000256" key="9">
    <source>
        <dbReference type="ARBA" id="ARBA00023128"/>
    </source>
</evidence>
<organism evidence="15 16">
    <name type="scientific">Triangularia setosa</name>
    <dbReference type="NCBI Taxonomy" id="2587417"/>
    <lineage>
        <taxon>Eukaryota</taxon>
        <taxon>Fungi</taxon>
        <taxon>Dikarya</taxon>
        <taxon>Ascomycota</taxon>
        <taxon>Pezizomycotina</taxon>
        <taxon>Sordariomycetes</taxon>
        <taxon>Sordariomycetidae</taxon>
        <taxon>Sordariales</taxon>
        <taxon>Podosporaceae</taxon>
        <taxon>Triangularia</taxon>
    </lineage>
</organism>
<evidence type="ECO:0000256" key="6">
    <source>
        <dbReference type="ARBA" id="ARBA00022679"/>
    </source>
</evidence>
<dbReference type="InterPro" id="IPR024075">
    <property type="entry name" value="DNA-dir_RNA_pol_helix_hairp_sf"/>
</dbReference>
<comment type="function">
    <text evidence="1 12">DNA-dependent RNA polymerase catalyzes the transcription of DNA into RNA using the four ribonucleoside triphosphates as substrates.</text>
</comment>
<dbReference type="SMART" id="SM01311">
    <property type="entry name" value="RPOL_N"/>
    <property type="match status" value="1"/>
</dbReference>
<keyword evidence="8" id="KW-0809">Transit peptide</keyword>
<dbReference type="Proteomes" id="UP001302321">
    <property type="component" value="Unassembled WGS sequence"/>
</dbReference>
<comment type="catalytic activity">
    <reaction evidence="11 12">
        <text>RNA(n) + a ribonucleoside 5'-triphosphate = RNA(n+1) + diphosphate</text>
        <dbReference type="Rhea" id="RHEA:21248"/>
        <dbReference type="Rhea" id="RHEA-COMP:14527"/>
        <dbReference type="Rhea" id="RHEA-COMP:17342"/>
        <dbReference type="ChEBI" id="CHEBI:33019"/>
        <dbReference type="ChEBI" id="CHEBI:61557"/>
        <dbReference type="ChEBI" id="CHEBI:140395"/>
        <dbReference type="EC" id="2.7.7.6"/>
    </reaction>
</comment>
<keyword evidence="16" id="KW-1185">Reference proteome</keyword>
<reference evidence="15" key="2">
    <citation type="submission" date="2023-05" db="EMBL/GenBank/DDBJ databases">
        <authorList>
            <consortium name="Lawrence Berkeley National Laboratory"/>
            <person name="Steindorff A."/>
            <person name="Hensen N."/>
            <person name="Bonometti L."/>
            <person name="Westerberg I."/>
            <person name="Brannstrom I.O."/>
            <person name="Guillou S."/>
            <person name="Cros-Aarteil S."/>
            <person name="Calhoun S."/>
            <person name="Haridas S."/>
            <person name="Kuo A."/>
            <person name="Mondo S."/>
            <person name="Pangilinan J."/>
            <person name="Riley R."/>
            <person name="Labutti K."/>
            <person name="Andreopoulos B."/>
            <person name="Lipzen A."/>
            <person name="Chen C."/>
            <person name="Yanf M."/>
            <person name="Daum C."/>
            <person name="Ng V."/>
            <person name="Clum A."/>
            <person name="Ohm R."/>
            <person name="Martin F."/>
            <person name="Silar P."/>
            <person name="Natvig D."/>
            <person name="Lalanne C."/>
            <person name="Gautier V."/>
            <person name="Ament-Velasquez S.L."/>
            <person name="Kruys A."/>
            <person name="Hutchinson M.I."/>
            <person name="Powell A.J."/>
            <person name="Barry K."/>
            <person name="Miller A.N."/>
            <person name="Grigoriev I.V."/>
            <person name="Debuchy R."/>
            <person name="Gladieux P."/>
            <person name="Thoren M.H."/>
            <person name="Johannesson H."/>
        </authorList>
    </citation>
    <scope>NUCLEOTIDE SEQUENCE</scope>
    <source>
        <strain evidence="15">CBS 892.96</strain>
    </source>
</reference>
<evidence type="ECO:0000256" key="11">
    <source>
        <dbReference type="ARBA" id="ARBA00048552"/>
    </source>
</evidence>
<dbReference type="Pfam" id="PF14700">
    <property type="entry name" value="RPOL_N"/>
    <property type="match status" value="1"/>
</dbReference>
<dbReference type="GO" id="GO:0003899">
    <property type="term" value="F:DNA-directed RNA polymerase activity"/>
    <property type="evidence" value="ECO:0007669"/>
    <property type="project" value="UniProtKB-EC"/>
</dbReference>
<evidence type="ECO:0000313" key="16">
    <source>
        <dbReference type="Proteomes" id="UP001302321"/>
    </source>
</evidence>
<dbReference type="PROSITE" id="PS00489">
    <property type="entry name" value="RNA_POL_PHAGE_2"/>
    <property type="match status" value="1"/>
</dbReference>
<evidence type="ECO:0000256" key="1">
    <source>
        <dbReference type="ARBA" id="ARBA00004026"/>
    </source>
</evidence>
<dbReference type="Gene3D" id="1.10.287.280">
    <property type="match status" value="1"/>
</dbReference>
<feature type="compositionally biased region" description="Acidic residues" evidence="13">
    <location>
        <begin position="1343"/>
        <end position="1354"/>
    </location>
</feature>
<dbReference type="InterPro" id="IPR037159">
    <property type="entry name" value="RNA_POL_N_sf"/>
</dbReference>
<dbReference type="FunFam" id="1.10.287.260:FF:000001">
    <property type="entry name" value="DNA-directed RNA polymerase"/>
    <property type="match status" value="1"/>
</dbReference>
<evidence type="ECO:0000256" key="2">
    <source>
        <dbReference type="ARBA" id="ARBA00004173"/>
    </source>
</evidence>
<keyword evidence="7 12" id="KW-0548">Nucleotidyltransferase</keyword>
<evidence type="ECO:0000256" key="12">
    <source>
        <dbReference type="RuleBase" id="RU003805"/>
    </source>
</evidence>
<keyword evidence="10 12" id="KW-0804">Transcription</keyword>
<evidence type="ECO:0000259" key="14">
    <source>
        <dbReference type="SMART" id="SM01311"/>
    </source>
</evidence>